<dbReference type="AlphaFoldDB" id="T0Z5M0"/>
<comment type="caution">
    <text evidence="3">The sequence shown here is derived from an EMBL/GenBank/DDBJ whole genome shotgun (WGS) entry which is preliminary data.</text>
</comment>
<proteinExistence type="predicted"/>
<dbReference type="InterPro" id="IPR000644">
    <property type="entry name" value="CBS_dom"/>
</dbReference>
<dbReference type="PROSITE" id="PS51371">
    <property type="entry name" value="CBS"/>
    <property type="match status" value="1"/>
</dbReference>
<dbReference type="PANTHER" id="PTHR43080">
    <property type="entry name" value="CBS DOMAIN-CONTAINING PROTEIN CBSX3, MITOCHONDRIAL"/>
    <property type="match status" value="1"/>
</dbReference>
<evidence type="ECO:0000256" key="1">
    <source>
        <dbReference type="ARBA" id="ARBA00023122"/>
    </source>
</evidence>
<protein>
    <submittedName>
        <fullName evidence="3">CBS domain-containing protein</fullName>
    </submittedName>
</protein>
<dbReference type="Pfam" id="PF00571">
    <property type="entry name" value="CBS"/>
    <property type="match status" value="1"/>
</dbReference>
<dbReference type="Gene3D" id="3.10.580.10">
    <property type="entry name" value="CBS-domain"/>
    <property type="match status" value="1"/>
</dbReference>
<dbReference type="PANTHER" id="PTHR43080:SF2">
    <property type="entry name" value="CBS DOMAIN-CONTAINING PROTEIN"/>
    <property type="match status" value="1"/>
</dbReference>
<feature type="non-terminal residue" evidence="3">
    <location>
        <position position="68"/>
    </location>
</feature>
<name>T0Z5M0_9ZZZZ</name>
<evidence type="ECO:0000259" key="2">
    <source>
        <dbReference type="PROSITE" id="PS51371"/>
    </source>
</evidence>
<dbReference type="InterPro" id="IPR051257">
    <property type="entry name" value="Diverse_CBS-Domain"/>
</dbReference>
<dbReference type="SMART" id="SM00116">
    <property type="entry name" value="CBS"/>
    <property type="match status" value="1"/>
</dbReference>
<keyword evidence="1" id="KW-0129">CBS domain</keyword>
<dbReference type="EMBL" id="AUZZ01007175">
    <property type="protein sequence ID" value="EQD43341.1"/>
    <property type="molecule type" value="Genomic_DNA"/>
</dbReference>
<accession>T0Z5M0</accession>
<gene>
    <name evidence="3" type="ORF">B2A_09936</name>
</gene>
<organism evidence="3">
    <name type="scientific">mine drainage metagenome</name>
    <dbReference type="NCBI Taxonomy" id="410659"/>
    <lineage>
        <taxon>unclassified sequences</taxon>
        <taxon>metagenomes</taxon>
        <taxon>ecological metagenomes</taxon>
    </lineage>
</organism>
<sequence>MRIGDFLQRSRQQVVTCGPNDSLETAAKLLHEHRIGAMPVCESGPDSRMIGIVSERDLVRALATDARR</sequence>
<feature type="domain" description="CBS" evidence="2">
    <location>
        <begin position="9"/>
        <end position="68"/>
    </location>
</feature>
<reference evidence="3" key="2">
    <citation type="journal article" date="2014" name="ISME J.">
        <title>Microbial stratification in low pH oxic and suboxic macroscopic growths along an acid mine drainage.</title>
        <authorList>
            <person name="Mendez-Garcia C."/>
            <person name="Mesa V."/>
            <person name="Sprenger R.R."/>
            <person name="Richter M."/>
            <person name="Diez M.S."/>
            <person name="Solano J."/>
            <person name="Bargiela R."/>
            <person name="Golyshina O.V."/>
            <person name="Manteca A."/>
            <person name="Ramos J.L."/>
            <person name="Gallego J.R."/>
            <person name="Llorente I."/>
            <person name="Martins Dos Santos V.A."/>
            <person name="Jensen O.N."/>
            <person name="Pelaez A.I."/>
            <person name="Sanchez J."/>
            <person name="Ferrer M."/>
        </authorList>
    </citation>
    <scope>NUCLEOTIDE SEQUENCE</scope>
</reference>
<reference evidence="3" key="1">
    <citation type="submission" date="2013-08" db="EMBL/GenBank/DDBJ databases">
        <authorList>
            <person name="Mendez C."/>
            <person name="Richter M."/>
            <person name="Ferrer M."/>
            <person name="Sanchez J."/>
        </authorList>
    </citation>
    <scope>NUCLEOTIDE SEQUENCE</scope>
</reference>
<dbReference type="SUPFAM" id="SSF54631">
    <property type="entry name" value="CBS-domain pair"/>
    <property type="match status" value="1"/>
</dbReference>
<dbReference type="InterPro" id="IPR046342">
    <property type="entry name" value="CBS_dom_sf"/>
</dbReference>
<evidence type="ECO:0000313" key="3">
    <source>
        <dbReference type="EMBL" id="EQD43341.1"/>
    </source>
</evidence>